<name>A0A7K1KX86_9ACTN</name>
<accession>A0A7K1KX86</accession>
<evidence type="ECO:0000256" key="1">
    <source>
        <dbReference type="RuleBase" id="RU003513"/>
    </source>
</evidence>
<evidence type="ECO:0000259" key="2">
    <source>
        <dbReference type="Pfam" id="PF02350"/>
    </source>
</evidence>
<comment type="similarity">
    <text evidence="1">Belongs to the UDP-N-acetylglucosamine 2-epimerase family.</text>
</comment>
<organism evidence="3 4">
    <name type="scientific">Actinomadura litoris</name>
    <dbReference type="NCBI Taxonomy" id="2678616"/>
    <lineage>
        <taxon>Bacteria</taxon>
        <taxon>Bacillati</taxon>
        <taxon>Actinomycetota</taxon>
        <taxon>Actinomycetes</taxon>
        <taxon>Streptosporangiales</taxon>
        <taxon>Thermomonosporaceae</taxon>
        <taxon>Actinomadura</taxon>
    </lineage>
</organism>
<protein>
    <submittedName>
        <fullName evidence="3">UDP-N-acetylglucosamine 2-epimerase (Non-hydrolyzing)</fullName>
    </submittedName>
</protein>
<dbReference type="RefSeq" id="WP_173390689.1">
    <property type="nucleotide sequence ID" value="NZ_WOFH01000003.1"/>
</dbReference>
<dbReference type="AlphaFoldDB" id="A0A7K1KX86"/>
<dbReference type="PANTHER" id="PTHR43174:SF1">
    <property type="entry name" value="UDP-N-ACETYLGLUCOSAMINE 2-EPIMERASE"/>
    <property type="match status" value="1"/>
</dbReference>
<gene>
    <name evidence="3" type="ORF">GNZ18_08140</name>
</gene>
<dbReference type="EMBL" id="WOFH01000003">
    <property type="protein sequence ID" value="MUN36566.1"/>
    <property type="molecule type" value="Genomic_DNA"/>
</dbReference>
<evidence type="ECO:0000313" key="3">
    <source>
        <dbReference type="EMBL" id="MUN36566.1"/>
    </source>
</evidence>
<dbReference type="InterPro" id="IPR003331">
    <property type="entry name" value="UDP_GlcNAc_Epimerase_2_dom"/>
</dbReference>
<sequence length="80" mass="8752">GLQEETTILGVPCLTVRPNTERPITITHGTNRLVTFEELVPAARKALESEGKDAGDRRPPLWDGQAGPRIADVIMEFLGE</sequence>
<feature type="non-terminal residue" evidence="3">
    <location>
        <position position="1"/>
    </location>
</feature>
<dbReference type="GO" id="GO:0016853">
    <property type="term" value="F:isomerase activity"/>
    <property type="evidence" value="ECO:0007669"/>
    <property type="project" value="UniProtKB-KW"/>
</dbReference>
<comment type="caution">
    <text evidence="3">The sequence shown here is derived from an EMBL/GenBank/DDBJ whole genome shotgun (WGS) entry which is preliminary data.</text>
</comment>
<dbReference type="Pfam" id="PF02350">
    <property type="entry name" value="Epimerase_2"/>
    <property type="match status" value="1"/>
</dbReference>
<keyword evidence="4" id="KW-1185">Reference proteome</keyword>
<evidence type="ECO:0000313" key="4">
    <source>
        <dbReference type="Proteomes" id="UP000432015"/>
    </source>
</evidence>
<dbReference type="SUPFAM" id="SSF53756">
    <property type="entry name" value="UDP-Glycosyltransferase/glycogen phosphorylase"/>
    <property type="match status" value="1"/>
</dbReference>
<keyword evidence="1" id="KW-0413">Isomerase</keyword>
<dbReference type="InterPro" id="IPR029767">
    <property type="entry name" value="WecB-like"/>
</dbReference>
<feature type="domain" description="UDP-N-acetylglucosamine 2-epimerase" evidence="2">
    <location>
        <begin position="1"/>
        <end position="74"/>
    </location>
</feature>
<reference evidence="3 4" key="1">
    <citation type="submission" date="2019-11" db="EMBL/GenBank/DDBJ databases">
        <authorList>
            <person name="Cao P."/>
        </authorList>
    </citation>
    <scope>NUCLEOTIDE SEQUENCE [LARGE SCALE GENOMIC DNA]</scope>
    <source>
        <strain evidence="3 4">NEAU-AAG5</strain>
    </source>
</reference>
<proteinExistence type="inferred from homology"/>
<dbReference type="PANTHER" id="PTHR43174">
    <property type="entry name" value="UDP-N-ACETYLGLUCOSAMINE 2-EPIMERASE"/>
    <property type="match status" value="1"/>
</dbReference>
<dbReference type="Proteomes" id="UP000432015">
    <property type="component" value="Unassembled WGS sequence"/>
</dbReference>
<dbReference type="Gene3D" id="3.40.50.2000">
    <property type="entry name" value="Glycogen Phosphorylase B"/>
    <property type="match status" value="1"/>
</dbReference>